<dbReference type="OrthoDB" id="3444765at2759"/>
<comment type="caution">
    <text evidence="1">The sequence shown here is derived from an EMBL/GenBank/DDBJ whole genome shotgun (WGS) entry which is preliminary data.</text>
</comment>
<name>A0A9N9I756_9GLOM</name>
<proteinExistence type="predicted"/>
<evidence type="ECO:0000313" key="2">
    <source>
        <dbReference type="Proteomes" id="UP000789342"/>
    </source>
</evidence>
<accession>A0A9N9I756</accession>
<organism evidence="1 2">
    <name type="scientific">Acaulospora morrowiae</name>
    <dbReference type="NCBI Taxonomy" id="94023"/>
    <lineage>
        <taxon>Eukaryota</taxon>
        <taxon>Fungi</taxon>
        <taxon>Fungi incertae sedis</taxon>
        <taxon>Mucoromycota</taxon>
        <taxon>Glomeromycotina</taxon>
        <taxon>Glomeromycetes</taxon>
        <taxon>Diversisporales</taxon>
        <taxon>Acaulosporaceae</taxon>
        <taxon>Acaulospora</taxon>
    </lineage>
</organism>
<feature type="non-terminal residue" evidence="1">
    <location>
        <position position="1"/>
    </location>
</feature>
<dbReference type="Proteomes" id="UP000789342">
    <property type="component" value="Unassembled WGS sequence"/>
</dbReference>
<sequence>GDDRRVCRLDSCDDRDSKRELSAHVDYVTALCTYRPSLLPIEWLSETLGSGFRNRQRILSSEKFVKL</sequence>
<evidence type="ECO:0000313" key="1">
    <source>
        <dbReference type="EMBL" id="CAG8724596.1"/>
    </source>
</evidence>
<feature type="non-terminal residue" evidence="1">
    <location>
        <position position="67"/>
    </location>
</feature>
<protein>
    <submittedName>
        <fullName evidence="1">484_t:CDS:1</fullName>
    </submittedName>
</protein>
<dbReference type="AlphaFoldDB" id="A0A9N9I756"/>
<dbReference type="EMBL" id="CAJVPV010023752">
    <property type="protein sequence ID" value="CAG8724596.1"/>
    <property type="molecule type" value="Genomic_DNA"/>
</dbReference>
<gene>
    <name evidence="1" type="ORF">AMORRO_LOCUS13563</name>
</gene>
<keyword evidence="2" id="KW-1185">Reference proteome</keyword>
<reference evidence="1" key="1">
    <citation type="submission" date="2021-06" db="EMBL/GenBank/DDBJ databases">
        <authorList>
            <person name="Kallberg Y."/>
            <person name="Tangrot J."/>
            <person name="Rosling A."/>
        </authorList>
    </citation>
    <scope>NUCLEOTIDE SEQUENCE</scope>
    <source>
        <strain evidence="1">CL551</strain>
    </source>
</reference>